<accession>A0A0F9GT39</accession>
<protein>
    <submittedName>
        <fullName evidence="1">Uncharacterized protein</fullName>
    </submittedName>
</protein>
<proteinExistence type="predicted"/>
<comment type="caution">
    <text evidence="1">The sequence shown here is derived from an EMBL/GenBank/DDBJ whole genome shotgun (WGS) entry which is preliminary data.</text>
</comment>
<dbReference type="EMBL" id="LAZR01027264">
    <property type="protein sequence ID" value="KKL66262.1"/>
    <property type="molecule type" value="Genomic_DNA"/>
</dbReference>
<sequence length="425" mass="46556">MPEKLTPSIPQTAAPELFKGFDKEFKAQQARVTTAQGVVASLAADIGVRGGRLQTAESKQSFIQQAGGLAAAPGGAAAGALTGALLGGAPGAAAGGVIGAAAPTVISTYMKLASLTNQDLFYDKTLIENTAKLRDSLYKMTSLMESEEWRLSVMAYMSRAGLEDLSITGLAGKTNSKGETNPYKPTPEDVDWWNRMVRPRIEESRMRSPSLIRDVEADLASKAKINIVNMDDLTTAEIAEAWRTPATVDISKYGLSNSELRDLYTEFGLTEEQQTEAFQEFDDLSQQFIDQWIERSQTLEAFRASVASPEIDVTIGERLMQAIVQPALGGAQFLDQFWYRHTRAALGIGIVMQAKTLEAVGIDWFESWQKDIMSHYTENFAQSGSAWDAMGESYDDWGMNGWIKLGIETFYDPTAYWGYGLIGRA</sequence>
<reference evidence="1" key="1">
    <citation type="journal article" date="2015" name="Nature">
        <title>Complex archaea that bridge the gap between prokaryotes and eukaryotes.</title>
        <authorList>
            <person name="Spang A."/>
            <person name="Saw J.H."/>
            <person name="Jorgensen S.L."/>
            <person name="Zaremba-Niedzwiedzka K."/>
            <person name="Martijn J."/>
            <person name="Lind A.E."/>
            <person name="van Eijk R."/>
            <person name="Schleper C."/>
            <person name="Guy L."/>
            <person name="Ettema T.J."/>
        </authorList>
    </citation>
    <scope>NUCLEOTIDE SEQUENCE</scope>
</reference>
<name>A0A0F9GT39_9ZZZZ</name>
<evidence type="ECO:0000313" key="1">
    <source>
        <dbReference type="EMBL" id="KKL66262.1"/>
    </source>
</evidence>
<feature type="non-terminal residue" evidence="1">
    <location>
        <position position="425"/>
    </location>
</feature>
<gene>
    <name evidence="1" type="ORF">LCGC14_2146730</name>
</gene>
<dbReference type="AlphaFoldDB" id="A0A0F9GT39"/>
<organism evidence="1">
    <name type="scientific">marine sediment metagenome</name>
    <dbReference type="NCBI Taxonomy" id="412755"/>
    <lineage>
        <taxon>unclassified sequences</taxon>
        <taxon>metagenomes</taxon>
        <taxon>ecological metagenomes</taxon>
    </lineage>
</organism>